<name>A0A9X2W1P6_9SPHN</name>
<comment type="caution">
    <text evidence="3">The sequence shown here is derived from an EMBL/GenBank/DDBJ whole genome shotgun (WGS) entry which is preliminary data.</text>
</comment>
<evidence type="ECO:0000313" key="3">
    <source>
        <dbReference type="EMBL" id="MCT2559437.1"/>
    </source>
</evidence>
<keyword evidence="2" id="KW-1133">Transmembrane helix</keyword>
<feature type="transmembrane region" description="Helical" evidence="2">
    <location>
        <begin position="157"/>
        <end position="175"/>
    </location>
</feature>
<feature type="transmembrane region" description="Helical" evidence="2">
    <location>
        <begin position="209"/>
        <end position="235"/>
    </location>
</feature>
<dbReference type="Pfam" id="PF04087">
    <property type="entry name" value="DUF389"/>
    <property type="match status" value="1"/>
</dbReference>
<dbReference type="RefSeq" id="WP_259962333.1">
    <property type="nucleotide sequence ID" value="NZ_JAOAMV010000005.1"/>
</dbReference>
<dbReference type="PANTHER" id="PTHR20992">
    <property type="entry name" value="AT15442P-RELATED"/>
    <property type="match status" value="1"/>
</dbReference>
<dbReference type="AlphaFoldDB" id="A0A9X2W1P6"/>
<keyword evidence="4" id="KW-1185">Reference proteome</keyword>
<feature type="transmembrane region" description="Helical" evidence="2">
    <location>
        <begin position="64"/>
        <end position="81"/>
    </location>
</feature>
<keyword evidence="2" id="KW-0812">Transmembrane</keyword>
<feature type="region of interest" description="Disordered" evidence="1">
    <location>
        <begin position="1"/>
        <end position="20"/>
    </location>
</feature>
<reference evidence="3" key="1">
    <citation type="submission" date="2022-09" db="EMBL/GenBank/DDBJ databases">
        <title>The genome sequence of Tsuneonella sp. YG55.</title>
        <authorList>
            <person name="Liu Y."/>
        </authorList>
    </citation>
    <scope>NUCLEOTIDE SEQUENCE</scope>
    <source>
        <strain evidence="3">YG55</strain>
    </source>
</reference>
<dbReference type="EMBL" id="JAOAMV010000005">
    <property type="protein sequence ID" value="MCT2559437.1"/>
    <property type="molecule type" value="Genomic_DNA"/>
</dbReference>
<evidence type="ECO:0000256" key="2">
    <source>
        <dbReference type="SAM" id="Phobius"/>
    </source>
</evidence>
<sequence>MNAAEQSGGRPADAGRPSAADPHLAGFTSVLRALRRWWRQVIVEIDQAGVIAARREEAYLSGRYMFMTAMSGGIAILGLLLSSPAVVIGAMLLSPLMGPIIGLGFALAIGDYAWLRKSAKALLGGSLMAILLCALIVFLSPIQTVTSEIAARTRPNLFDLLVALFSALAGAYAMIRGREGTIVGVAIATALMPPLAVVGYGMATVNGTVFGGALLLFVTNAITIALTAMLMARLYGFRAALTERQTMLQNLAVTAVFIGLAVPLGYSLVQIAREANGARVVNSGIQSLFNPQSRLSQVDIDWRAEPVRIEATVLTPRIEAEAEARGQRSLAAMLGKPVELRINQYMVGTGAKAAEAAQLARAQEQREAAESAQAAEISRELALVAGVSEGEVTLDRGKRRAVVRARPLPGAQLAAYRALERRIAADATDWTVALQPPPGPLPTIPFADGEPNAAGLAALELIAWAAERTGQRVEIAGPAQDAQAARQWLLEQGVDAVTAEGPAPVRARWRIATNEED</sequence>
<feature type="transmembrane region" description="Helical" evidence="2">
    <location>
        <begin position="247"/>
        <end position="269"/>
    </location>
</feature>
<organism evidence="3 4">
    <name type="scientific">Tsuneonella litorea</name>
    <dbReference type="NCBI Taxonomy" id="2976475"/>
    <lineage>
        <taxon>Bacteria</taxon>
        <taxon>Pseudomonadati</taxon>
        <taxon>Pseudomonadota</taxon>
        <taxon>Alphaproteobacteria</taxon>
        <taxon>Sphingomonadales</taxon>
        <taxon>Erythrobacteraceae</taxon>
        <taxon>Tsuneonella</taxon>
    </lineage>
</organism>
<dbReference type="PANTHER" id="PTHR20992:SF9">
    <property type="entry name" value="AT15442P-RELATED"/>
    <property type="match status" value="1"/>
</dbReference>
<proteinExistence type="predicted"/>
<feature type="transmembrane region" description="Helical" evidence="2">
    <location>
        <begin position="87"/>
        <end position="109"/>
    </location>
</feature>
<dbReference type="InterPro" id="IPR005240">
    <property type="entry name" value="DUF389"/>
</dbReference>
<evidence type="ECO:0000313" key="4">
    <source>
        <dbReference type="Proteomes" id="UP001142648"/>
    </source>
</evidence>
<keyword evidence="2" id="KW-0472">Membrane</keyword>
<dbReference type="Proteomes" id="UP001142648">
    <property type="component" value="Unassembled WGS sequence"/>
</dbReference>
<feature type="transmembrane region" description="Helical" evidence="2">
    <location>
        <begin position="121"/>
        <end position="142"/>
    </location>
</feature>
<gene>
    <name evidence="3" type="ORF">N0B51_10645</name>
</gene>
<protein>
    <submittedName>
        <fullName evidence="3">DUF389 domain-containing protein</fullName>
    </submittedName>
</protein>
<evidence type="ECO:0000256" key="1">
    <source>
        <dbReference type="SAM" id="MobiDB-lite"/>
    </source>
</evidence>
<accession>A0A9X2W1P6</accession>
<feature type="transmembrane region" description="Helical" evidence="2">
    <location>
        <begin position="182"/>
        <end position="203"/>
    </location>
</feature>